<dbReference type="SUPFAM" id="SSF88659">
    <property type="entry name" value="Sigma3 and sigma4 domains of RNA polymerase sigma factors"/>
    <property type="match status" value="1"/>
</dbReference>
<dbReference type="AlphaFoldDB" id="A0A7G9W6A4"/>
<gene>
    <name evidence="8" type="ORF">HYG86_05235</name>
</gene>
<dbReference type="InterPro" id="IPR013324">
    <property type="entry name" value="RNA_pol_sigma_r3/r4-like"/>
</dbReference>
<proteinExistence type="inferred from homology"/>
<evidence type="ECO:0000313" key="9">
    <source>
        <dbReference type="Proteomes" id="UP000516160"/>
    </source>
</evidence>
<dbReference type="InterPro" id="IPR007627">
    <property type="entry name" value="RNA_pol_sigma70_r2"/>
</dbReference>
<accession>A0A7G9W6A4</accession>
<dbReference type="EMBL" id="CP058559">
    <property type="protein sequence ID" value="QNO14216.1"/>
    <property type="molecule type" value="Genomic_DNA"/>
</dbReference>
<dbReference type="Proteomes" id="UP000516160">
    <property type="component" value="Chromosome"/>
</dbReference>
<dbReference type="Pfam" id="PF08281">
    <property type="entry name" value="Sigma70_r4_2"/>
    <property type="match status" value="1"/>
</dbReference>
<dbReference type="RefSeq" id="WP_213167875.1">
    <property type="nucleotide sequence ID" value="NZ_CP058559.1"/>
</dbReference>
<comment type="similarity">
    <text evidence="1">Belongs to the sigma-70 factor family. ECF subfamily.</text>
</comment>
<dbReference type="GO" id="GO:0003677">
    <property type="term" value="F:DNA binding"/>
    <property type="evidence" value="ECO:0007669"/>
    <property type="project" value="UniProtKB-KW"/>
</dbReference>
<reference evidence="8 9" key="1">
    <citation type="submission" date="2020-07" db="EMBL/GenBank/DDBJ databases">
        <title>Alkalicella. sp. LB2 genome.</title>
        <authorList>
            <person name="Postec A."/>
            <person name="Quemeneur M."/>
        </authorList>
    </citation>
    <scope>NUCLEOTIDE SEQUENCE [LARGE SCALE GENOMIC DNA]</scope>
    <source>
        <strain evidence="8 9">LB2</strain>
    </source>
</reference>
<dbReference type="Pfam" id="PF04542">
    <property type="entry name" value="Sigma70_r2"/>
    <property type="match status" value="1"/>
</dbReference>
<evidence type="ECO:0000256" key="2">
    <source>
        <dbReference type="ARBA" id="ARBA00023015"/>
    </source>
</evidence>
<dbReference type="InterPro" id="IPR014284">
    <property type="entry name" value="RNA_pol_sigma-70_dom"/>
</dbReference>
<keyword evidence="4" id="KW-0238">DNA-binding</keyword>
<feature type="domain" description="RNA polymerase sigma factor 70 region 4 type 2" evidence="7">
    <location>
        <begin position="110"/>
        <end position="161"/>
    </location>
</feature>
<evidence type="ECO:0000259" key="7">
    <source>
        <dbReference type="Pfam" id="PF08281"/>
    </source>
</evidence>
<dbReference type="GO" id="GO:0006352">
    <property type="term" value="P:DNA-templated transcription initiation"/>
    <property type="evidence" value="ECO:0007669"/>
    <property type="project" value="InterPro"/>
</dbReference>
<keyword evidence="9" id="KW-1185">Reference proteome</keyword>
<dbReference type="GO" id="GO:0016987">
    <property type="term" value="F:sigma factor activity"/>
    <property type="evidence" value="ECO:0007669"/>
    <property type="project" value="UniProtKB-KW"/>
</dbReference>
<protein>
    <submittedName>
        <fullName evidence="8">RNA polymerase sigma factor</fullName>
    </submittedName>
</protein>
<dbReference type="Gene3D" id="1.10.10.10">
    <property type="entry name" value="Winged helix-like DNA-binding domain superfamily/Winged helix DNA-binding domain"/>
    <property type="match status" value="1"/>
</dbReference>
<keyword evidence="3" id="KW-0731">Sigma factor</keyword>
<organism evidence="8 9">
    <name type="scientific">Alkalicella caledoniensis</name>
    <dbReference type="NCBI Taxonomy" id="2731377"/>
    <lineage>
        <taxon>Bacteria</taxon>
        <taxon>Bacillati</taxon>
        <taxon>Bacillota</taxon>
        <taxon>Clostridia</taxon>
        <taxon>Eubacteriales</taxon>
        <taxon>Proteinivoracaceae</taxon>
        <taxon>Alkalicella</taxon>
    </lineage>
</organism>
<dbReference type="KEGG" id="acae:HYG86_05235"/>
<dbReference type="InterPro" id="IPR013249">
    <property type="entry name" value="RNA_pol_sigma70_r4_t2"/>
</dbReference>
<keyword evidence="2" id="KW-0805">Transcription regulation</keyword>
<sequence length="555" mass="64062">MEYQKLFEQITDEFSSKILNWAIKKTGSRSDGEDLAQEVFLQVFIAANKEQKVDKLENFIWKVAHFVWCNNLRKLSKNRDLTSLSDSVWDGLDFVDDFVNKEAMEFELGRVYKKIADLSYTQREAMILHYLDGLSISEVSKKLRTSESAIKWHLFDARKKMRGELETMKTDNSYVYRPGRLVLGLSGIPGPNPDIRKINDSLVRQNICLLCYRKAKTIDEISELTGIPKPYLEYDLNWLVKQEFLVLDGRKYTTIIPIIGKKHRQDIGDLYLSTRATYIDKVISHFINSEDKIRSLGFYGSDLEFGKLMWPIIMMFLSYFSRNSKVAISLKTMDDRAIRPDGGRYYVVGNDLSDSQDLNPNGYFTPKDWKDFYGICSDSCATDSAYESYYWLGVYNFKGVEYHPDIVNCSKGDQKVWHRLLCSLTESSFDPNRLTSCEKEKLAIAIQRGLVKKSGNDYKLNSIVMTKEQLTKLQEEIFRPLLESIEPVTQELTSFISNLHSKNMPQVTRGCIDYFTYLDLWYFGIYTYIFAAEGGHLCISQTPKEGAATNLVIVK</sequence>
<evidence type="ECO:0000256" key="4">
    <source>
        <dbReference type="ARBA" id="ARBA00023125"/>
    </source>
</evidence>
<dbReference type="PANTHER" id="PTHR43133:SF8">
    <property type="entry name" value="RNA POLYMERASE SIGMA FACTOR HI_1459-RELATED"/>
    <property type="match status" value="1"/>
</dbReference>
<name>A0A7G9W6A4_ALKCA</name>
<dbReference type="InterPro" id="IPR039425">
    <property type="entry name" value="RNA_pol_sigma-70-like"/>
</dbReference>
<evidence type="ECO:0000259" key="6">
    <source>
        <dbReference type="Pfam" id="PF04542"/>
    </source>
</evidence>
<evidence type="ECO:0000256" key="1">
    <source>
        <dbReference type="ARBA" id="ARBA00010641"/>
    </source>
</evidence>
<dbReference type="InterPro" id="IPR036388">
    <property type="entry name" value="WH-like_DNA-bd_sf"/>
</dbReference>
<feature type="domain" description="RNA polymerase sigma-70 region 2" evidence="6">
    <location>
        <begin position="16"/>
        <end position="76"/>
    </location>
</feature>
<dbReference type="NCBIfam" id="TIGR02937">
    <property type="entry name" value="sigma70-ECF"/>
    <property type="match status" value="1"/>
</dbReference>
<dbReference type="InterPro" id="IPR013325">
    <property type="entry name" value="RNA_pol_sigma_r2"/>
</dbReference>
<keyword evidence="5" id="KW-0804">Transcription</keyword>
<dbReference type="SUPFAM" id="SSF88946">
    <property type="entry name" value="Sigma2 domain of RNA polymerase sigma factors"/>
    <property type="match status" value="1"/>
</dbReference>
<evidence type="ECO:0000256" key="3">
    <source>
        <dbReference type="ARBA" id="ARBA00023082"/>
    </source>
</evidence>
<evidence type="ECO:0000313" key="8">
    <source>
        <dbReference type="EMBL" id="QNO14216.1"/>
    </source>
</evidence>
<dbReference type="Gene3D" id="1.10.1740.10">
    <property type="match status" value="1"/>
</dbReference>
<evidence type="ECO:0000256" key="5">
    <source>
        <dbReference type="ARBA" id="ARBA00023163"/>
    </source>
</evidence>
<dbReference type="PANTHER" id="PTHR43133">
    <property type="entry name" value="RNA POLYMERASE ECF-TYPE SIGMA FACTO"/>
    <property type="match status" value="1"/>
</dbReference>
<dbReference type="CDD" id="cd06171">
    <property type="entry name" value="Sigma70_r4"/>
    <property type="match status" value="1"/>
</dbReference>